<organism evidence="2 3">
    <name type="scientific">Plectus sambesii</name>
    <dbReference type="NCBI Taxonomy" id="2011161"/>
    <lineage>
        <taxon>Eukaryota</taxon>
        <taxon>Metazoa</taxon>
        <taxon>Ecdysozoa</taxon>
        <taxon>Nematoda</taxon>
        <taxon>Chromadorea</taxon>
        <taxon>Plectida</taxon>
        <taxon>Plectina</taxon>
        <taxon>Plectoidea</taxon>
        <taxon>Plectidae</taxon>
        <taxon>Plectus</taxon>
    </lineage>
</organism>
<dbReference type="AlphaFoldDB" id="A0A914W3R0"/>
<accession>A0A914W3R0</accession>
<evidence type="ECO:0000313" key="2">
    <source>
        <dbReference type="Proteomes" id="UP000887566"/>
    </source>
</evidence>
<keyword evidence="2" id="KW-1185">Reference proteome</keyword>
<name>A0A914W3R0_9BILA</name>
<protein>
    <submittedName>
        <fullName evidence="3">Uncharacterized protein</fullName>
    </submittedName>
</protein>
<evidence type="ECO:0000313" key="3">
    <source>
        <dbReference type="WBParaSite" id="PSAMB.scaffold3104size19658.g20451.t1"/>
    </source>
</evidence>
<sequence>MKQECKDLIEYSLLCKLIRSQLKADLEEYRRKRLLSTAEKESKEMQKSDGMAKKPHDSAEEGEQADNKNEDRHQKGMQEILHEPVCLEIGNQPTRHTTLLAIRHPTHANK</sequence>
<feature type="compositionally biased region" description="Basic and acidic residues" evidence="1">
    <location>
        <begin position="38"/>
        <end position="77"/>
    </location>
</feature>
<dbReference type="Proteomes" id="UP000887566">
    <property type="component" value="Unplaced"/>
</dbReference>
<feature type="region of interest" description="Disordered" evidence="1">
    <location>
        <begin position="33"/>
        <end position="77"/>
    </location>
</feature>
<evidence type="ECO:0000256" key="1">
    <source>
        <dbReference type="SAM" id="MobiDB-lite"/>
    </source>
</evidence>
<proteinExistence type="predicted"/>
<reference evidence="3" key="1">
    <citation type="submission" date="2022-11" db="UniProtKB">
        <authorList>
            <consortium name="WormBaseParasite"/>
        </authorList>
    </citation>
    <scope>IDENTIFICATION</scope>
</reference>
<dbReference type="WBParaSite" id="PSAMB.scaffold3104size19658.g20451.t1">
    <property type="protein sequence ID" value="PSAMB.scaffold3104size19658.g20451.t1"/>
    <property type="gene ID" value="PSAMB.scaffold3104size19658.g20451"/>
</dbReference>